<evidence type="ECO:0000313" key="2">
    <source>
        <dbReference type="Proteomes" id="UP001153332"/>
    </source>
</evidence>
<dbReference type="Proteomes" id="UP001153332">
    <property type="component" value="Unassembled WGS sequence"/>
</dbReference>
<proteinExistence type="predicted"/>
<name>A0ACC2JTU5_9PEZI</name>
<comment type="caution">
    <text evidence="1">The sequence shown here is derived from an EMBL/GenBank/DDBJ whole genome shotgun (WGS) entry which is preliminary data.</text>
</comment>
<protein>
    <submittedName>
        <fullName evidence="1">Uncharacterized protein</fullName>
    </submittedName>
</protein>
<keyword evidence="2" id="KW-1185">Reference proteome</keyword>
<accession>A0ACC2JTU5</accession>
<gene>
    <name evidence="1" type="ORF">O1611_g2666</name>
</gene>
<reference evidence="1" key="1">
    <citation type="submission" date="2022-12" db="EMBL/GenBank/DDBJ databases">
        <title>Genome Sequence of Lasiodiplodia mahajangana.</title>
        <authorList>
            <person name="Buettner E."/>
        </authorList>
    </citation>
    <scope>NUCLEOTIDE SEQUENCE</scope>
    <source>
        <strain evidence="1">VT137</strain>
    </source>
</reference>
<sequence>MIQSNDPWRGIQQLQPALEVMPGEAPERIYDHTFPEVIHQGNEYAIPWKMEKTEPEPSNEGKKRLLGLSVRSFWIAVSLLTLILAGAIAGGLAGGLTSQRANVNSSAAQSETATSRGPSTPTTPVSETPTATGISGMESPAPTDGGCPVINGTTYTPHNSTGGTISLGDGTAPQSFVQVCDTNWPAGEGNGNPNVVDLLVAYLPTLEDCAALCAQYNVAHRLNGGATGGYCRSVNILKDVGGNCYLKNAVGANGVRRSRAFTRMKALGYFSS</sequence>
<organism evidence="1 2">
    <name type="scientific">Lasiodiplodia mahajangana</name>
    <dbReference type="NCBI Taxonomy" id="1108764"/>
    <lineage>
        <taxon>Eukaryota</taxon>
        <taxon>Fungi</taxon>
        <taxon>Dikarya</taxon>
        <taxon>Ascomycota</taxon>
        <taxon>Pezizomycotina</taxon>
        <taxon>Dothideomycetes</taxon>
        <taxon>Dothideomycetes incertae sedis</taxon>
        <taxon>Botryosphaeriales</taxon>
        <taxon>Botryosphaeriaceae</taxon>
        <taxon>Lasiodiplodia</taxon>
    </lineage>
</organism>
<dbReference type="EMBL" id="JAPUUL010000389">
    <property type="protein sequence ID" value="KAJ8130957.1"/>
    <property type="molecule type" value="Genomic_DNA"/>
</dbReference>
<evidence type="ECO:0000313" key="1">
    <source>
        <dbReference type="EMBL" id="KAJ8130957.1"/>
    </source>
</evidence>